<dbReference type="EMBL" id="CM039178">
    <property type="protein sequence ID" value="KAH9682102.1"/>
    <property type="molecule type" value="Genomic_DNA"/>
</dbReference>
<sequence length="288" mass="31786">MEDQTKTKTKTKTKDKEASGSGLGKTVMSPYFLSVQHEGTNYDEWARDMRTALHAKKKFGFVDGIVKQPADDSADLEDWWVVNSMNGSLLAMDHVRNNSNLSWQIASSESHILSTESLLKLNRACAIVILKEQVQSMTRAKEEQSEHIGHEASSCFQLIGYPEWWGKWPKAMRNAGCGRGNSRQNGGNNGRGRGGPARANAAQVATGSNSPSEELLESAASGLSGLSSEQWNTLLNLLNSKKDSTSRISGKLNSMEWILDTGASHHMTGKRKNLMRHCIYYSLFYLAA</sequence>
<gene>
    <name evidence="1" type="ORF">KPL71_027215</name>
</gene>
<name>A0ACB8I6J0_CITSI</name>
<comment type="caution">
    <text evidence="1">The sequence shown here is derived from an EMBL/GenBank/DDBJ whole genome shotgun (WGS) entry which is preliminary data.</text>
</comment>
<keyword evidence="2" id="KW-1185">Reference proteome</keyword>
<evidence type="ECO:0000313" key="1">
    <source>
        <dbReference type="EMBL" id="KAH9682102.1"/>
    </source>
</evidence>
<organism evidence="1 2">
    <name type="scientific">Citrus sinensis</name>
    <name type="common">Sweet orange</name>
    <name type="synonym">Citrus aurantium var. sinensis</name>
    <dbReference type="NCBI Taxonomy" id="2711"/>
    <lineage>
        <taxon>Eukaryota</taxon>
        <taxon>Viridiplantae</taxon>
        <taxon>Streptophyta</taxon>
        <taxon>Embryophyta</taxon>
        <taxon>Tracheophyta</taxon>
        <taxon>Spermatophyta</taxon>
        <taxon>Magnoliopsida</taxon>
        <taxon>eudicotyledons</taxon>
        <taxon>Gunneridae</taxon>
        <taxon>Pentapetalae</taxon>
        <taxon>rosids</taxon>
        <taxon>malvids</taxon>
        <taxon>Sapindales</taxon>
        <taxon>Rutaceae</taxon>
        <taxon>Aurantioideae</taxon>
        <taxon>Citrus</taxon>
    </lineage>
</organism>
<protein>
    <submittedName>
        <fullName evidence="1">Uncharacterized protein</fullName>
    </submittedName>
</protein>
<proteinExistence type="predicted"/>
<dbReference type="Proteomes" id="UP000829398">
    <property type="component" value="Chromosome 9"/>
</dbReference>
<evidence type="ECO:0000313" key="2">
    <source>
        <dbReference type="Proteomes" id="UP000829398"/>
    </source>
</evidence>
<accession>A0ACB8I6J0</accession>
<reference evidence="2" key="1">
    <citation type="journal article" date="2023" name="Hortic. Res.">
        <title>A chromosome-level phased genome enabling allele-level studies in sweet orange: a case study on citrus Huanglongbing tolerance.</title>
        <authorList>
            <person name="Wu B."/>
            <person name="Yu Q."/>
            <person name="Deng Z."/>
            <person name="Duan Y."/>
            <person name="Luo F."/>
            <person name="Gmitter F. Jr."/>
        </authorList>
    </citation>
    <scope>NUCLEOTIDE SEQUENCE [LARGE SCALE GENOMIC DNA]</scope>
    <source>
        <strain evidence="2">cv. Valencia</strain>
    </source>
</reference>